<accession>A0ABQ4RVS3</accession>
<proteinExistence type="predicted"/>
<organism evidence="2 3">
    <name type="scientific">Methylobacterium iners</name>
    <dbReference type="NCBI Taxonomy" id="418707"/>
    <lineage>
        <taxon>Bacteria</taxon>
        <taxon>Pseudomonadati</taxon>
        <taxon>Pseudomonadota</taxon>
        <taxon>Alphaproteobacteria</taxon>
        <taxon>Hyphomicrobiales</taxon>
        <taxon>Methylobacteriaceae</taxon>
        <taxon>Methylobacterium</taxon>
    </lineage>
</organism>
<evidence type="ECO:0000313" key="2">
    <source>
        <dbReference type="EMBL" id="GJD94824.1"/>
    </source>
</evidence>
<name>A0ABQ4RVS3_9HYPH</name>
<sequence>MSRWLPLVATALIVIVAVVGIGLWKFDLMRAARVENDGRPAVPACDPANEAARAVLPECPDQSGPPPKAR</sequence>
<keyword evidence="1" id="KW-0472">Membrane</keyword>
<evidence type="ECO:0000256" key="1">
    <source>
        <dbReference type="SAM" id="Phobius"/>
    </source>
</evidence>
<dbReference type="Proteomes" id="UP001055125">
    <property type="component" value="Unassembled WGS sequence"/>
</dbReference>
<evidence type="ECO:0000313" key="3">
    <source>
        <dbReference type="Proteomes" id="UP001055125"/>
    </source>
</evidence>
<keyword evidence="1" id="KW-0812">Transmembrane</keyword>
<evidence type="ECO:0008006" key="4">
    <source>
        <dbReference type="Google" id="ProtNLM"/>
    </source>
</evidence>
<protein>
    <recommendedName>
        <fullName evidence="4">Molecular chaperone-like protein</fullName>
    </recommendedName>
</protein>
<reference evidence="2" key="2">
    <citation type="submission" date="2021-08" db="EMBL/GenBank/DDBJ databases">
        <authorList>
            <person name="Tani A."/>
            <person name="Ola A."/>
            <person name="Ogura Y."/>
            <person name="Katsura K."/>
            <person name="Hayashi T."/>
        </authorList>
    </citation>
    <scope>NUCLEOTIDE SEQUENCE</scope>
    <source>
        <strain evidence="2">DSM 19015</strain>
    </source>
</reference>
<comment type="caution">
    <text evidence="2">The sequence shown here is derived from an EMBL/GenBank/DDBJ whole genome shotgun (WGS) entry which is preliminary data.</text>
</comment>
<dbReference type="EMBL" id="BPQP01000029">
    <property type="protein sequence ID" value="GJD94824.1"/>
    <property type="molecule type" value="Genomic_DNA"/>
</dbReference>
<reference evidence="2" key="1">
    <citation type="journal article" date="2021" name="Front. Microbiol.">
        <title>Comprehensive Comparative Genomics and Phenotyping of Methylobacterium Species.</title>
        <authorList>
            <person name="Alessa O."/>
            <person name="Ogura Y."/>
            <person name="Fujitani Y."/>
            <person name="Takami H."/>
            <person name="Hayashi T."/>
            <person name="Sahin N."/>
            <person name="Tani A."/>
        </authorList>
    </citation>
    <scope>NUCLEOTIDE SEQUENCE</scope>
    <source>
        <strain evidence="2">DSM 19015</strain>
    </source>
</reference>
<gene>
    <name evidence="2" type="ORF">OCOJLMKI_2030</name>
</gene>
<feature type="transmembrane region" description="Helical" evidence="1">
    <location>
        <begin position="6"/>
        <end position="24"/>
    </location>
</feature>
<dbReference type="RefSeq" id="WP_238243982.1">
    <property type="nucleotide sequence ID" value="NZ_BPQP01000029.1"/>
</dbReference>
<keyword evidence="1" id="KW-1133">Transmembrane helix</keyword>
<keyword evidence="3" id="KW-1185">Reference proteome</keyword>